<dbReference type="RefSeq" id="WP_106260005.1">
    <property type="nucleotide sequence ID" value="NZ_CAWNSW010000094.1"/>
</dbReference>
<protein>
    <submittedName>
        <fullName evidence="1">Uncharacterized protein</fullName>
    </submittedName>
</protein>
<gene>
    <name evidence="1" type="ORF">C7B82_27145</name>
</gene>
<dbReference type="OrthoDB" id="583533at2"/>
<reference evidence="1 2" key="2">
    <citation type="submission" date="2018-03" db="EMBL/GenBank/DDBJ databases">
        <title>The ancient ancestry and fast evolution of plastids.</title>
        <authorList>
            <person name="Moore K.R."/>
            <person name="Magnabosco C."/>
            <person name="Momper L."/>
            <person name="Gold D.A."/>
            <person name="Bosak T."/>
            <person name="Fournier G.P."/>
        </authorList>
    </citation>
    <scope>NUCLEOTIDE SEQUENCE [LARGE SCALE GENOMIC DNA]</scope>
    <source>
        <strain evidence="1 2">ULC18</strain>
    </source>
</reference>
<dbReference type="AlphaFoldDB" id="A0A2T1DVH0"/>
<comment type="caution">
    <text evidence="1">The sequence shown here is derived from an EMBL/GenBank/DDBJ whole genome shotgun (WGS) entry which is preliminary data.</text>
</comment>
<dbReference type="Proteomes" id="UP000239576">
    <property type="component" value="Unassembled WGS sequence"/>
</dbReference>
<sequence length="162" mass="18725">MYQISSSHPDRLTFAASQQRNRNRGVMLSEQGWQKLTQAGVLHDQWGNRYTYEQLSERSLLNDRTVSRILSGEVRVDKRSLKIFFAAFGLQLHSDDYLTAARDPTDQAITSFSHYLNSTVHSIETTLSYQELMELHQRLSQDLRHLSHLLQLHEMNGSIPLP</sequence>
<reference evidence="2" key="1">
    <citation type="submission" date="2018-02" db="EMBL/GenBank/DDBJ databases">
        <authorList>
            <person name="Moore K."/>
            <person name="Momper L."/>
        </authorList>
    </citation>
    <scope>NUCLEOTIDE SEQUENCE [LARGE SCALE GENOMIC DNA]</scope>
    <source>
        <strain evidence="2">ULC18</strain>
    </source>
</reference>
<name>A0A2T1DVH0_9CYAN</name>
<keyword evidence="2" id="KW-1185">Reference proteome</keyword>
<proteinExistence type="predicted"/>
<organism evidence="1 2">
    <name type="scientific">Stenomitos frigidus ULC18</name>
    <dbReference type="NCBI Taxonomy" id="2107698"/>
    <lineage>
        <taxon>Bacteria</taxon>
        <taxon>Bacillati</taxon>
        <taxon>Cyanobacteriota</taxon>
        <taxon>Cyanophyceae</taxon>
        <taxon>Leptolyngbyales</taxon>
        <taxon>Leptolyngbyaceae</taxon>
        <taxon>Stenomitos</taxon>
    </lineage>
</organism>
<evidence type="ECO:0000313" key="1">
    <source>
        <dbReference type="EMBL" id="PSB24431.1"/>
    </source>
</evidence>
<accession>A0A2T1DVH0</accession>
<dbReference type="EMBL" id="PVWK01000145">
    <property type="protein sequence ID" value="PSB24431.1"/>
    <property type="molecule type" value="Genomic_DNA"/>
</dbReference>
<evidence type="ECO:0000313" key="2">
    <source>
        <dbReference type="Proteomes" id="UP000239576"/>
    </source>
</evidence>